<evidence type="ECO:0000313" key="2">
    <source>
        <dbReference type="Proteomes" id="UP000015105"/>
    </source>
</evidence>
<reference evidence="1" key="5">
    <citation type="journal article" date="2021" name="G3 (Bethesda)">
        <title>Aegilops tauschii genome assembly Aet v5.0 features greater sequence contiguity and improved annotation.</title>
        <authorList>
            <person name="Wang L."/>
            <person name="Zhu T."/>
            <person name="Rodriguez J.C."/>
            <person name="Deal K.R."/>
            <person name="Dubcovsky J."/>
            <person name="McGuire P.E."/>
            <person name="Lux T."/>
            <person name="Spannagl M."/>
            <person name="Mayer K.F.X."/>
            <person name="Baldrich P."/>
            <person name="Meyers B.C."/>
            <person name="Huo N."/>
            <person name="Gu Y.Q."/>
            <person name="Zhou H."/>
            <person name="Devos K.M."/>
            <person name="Bennetzen J.L."/>
            <person name="Unver T."/>
            <person name="Budak H."/>
            <person name="Gulick P.J."/>
            <person name="Galiba G."/>
            <person name="Kalapos B."/>
            <person name="Nelson D.R."/>
            <person name="Li P."/>
            <person name="You F.M."/>
            <person name="Luo M.C."/>
            <person name="Dvorak J."/>
        </authorList>
    </citation>
    <scope>NUCLEOTIDE SEQUENCE [LARGE SCALE GENOMIC DNA]</scope>
    <source>
        <strain evidence="1">cv. AL8/78</strain>
    </source>
</reference>
<dbReference type="EnsemblPlants" id="AET2Gv20769600.3">
    <property type="protein sequence ID" value="AET2Gv20769600.3"/>
    <property type="gene ID" value="AET2Gv20769600"/>
</dbReference>
<name>A0A453C853_AEGTS</name>
<reference evidence="1" key="3">
    <citation type="journal article" date="2017" name="Nature">
        <title>Genome sequence of the progenitor of the wheat D genome Aegilops tauschii.</title>
        <authorList>
            <person name="Luo M.C."/>
            <person name="Gu Y.Q."/>
            <person name="Puiu D."/>
            <person name="Wang H."/>
            <person name="Twardziok S.O."/>
            <person name="Deal K.R."/>
            <person name="Huo N."/>
            <person name="Zhu T."/>
            <person name="Wang L."/>
            <person name="Wang Y."/>
            <person name="McGuire P.E."/>
            <person name="Liu S."/>
            <person name="Long H."/>
            <person name="Ramasamy R.K."/>
            <person name="Rodriguez J.C."/>
            <person name="Van S.L."/>
            <person name="Yuan L."/>
            <person name="Wang Z."/>
            <person name="Xia Z."/>
            <person name="Xiao L."/>
            <person name="Anderson O.D."/>
            <person name="Ouyang S."/>
            <person name="Liang Y."/>
            <person name="Zimin A.V."/>
            <person name="Pertea G."/>
            <person name="Qi P."/>
            <person name="Bennetzen J.L."/>
            <person name="Dai X."/>
            <person name="Dawson M.W."/>
            <person name="Muller H.G."/>
            <person name="Kugler K."/>
            <person name="Rivarola-Duarte L."/>
            <person name="Spannagl M."/>
            <person name="Mayer K.F.X."/>
            <person name="Lu F.H."/>
            <person name="Bevan M.W."/>
            <person name="Leroy P."/>
            <person name="Li P."/>
            <person name="You F.M."/>
            <person name="Sun Q."/>
            <person name="Liu Z."/>
            <person name="Lyons E."/>
            <person name="Wicker T."/>
            <person name="Salzberg S.L."/>
            <person name="Devos K.M."/>
            <person name="Dvorak J."/>
        </authorList>
    </citation>
    <scope>NUCLEOTIDE SEQUENCE [LARGE SCALE GENOMIC DNA]</scope>
    <source>
        <strain evidence="1">cv. AL8/78</strain>
    </source>
</reference>
<reference evidence="2" key="2">
    <citation type="journal article" date="2017" name="Nat. Plants">
        <title>The Aegilops tauschii genome reveals multiple impacts of transposons.</title>
        <authorList>
            <person name="Zhao G."/>
            <person name="Zou C."/>
            <person name="Li K."/>
            <person name="Wang K."/>
            <person name="Li T."/>
            <person name="Gao L."/>
            <person name="Zhang X."/>
            <person name="Wang H."/>
            <person name="Yang Z."/>
            <person name="Liu X."/>
            <person name="Jiang W."/>
            <person name="Mao L."/>
            <person name="Kong X."/>
            <person name="Jiao Y."/>
            <person name="Jia J."/>
        </authorList>
    </citation>
    <scope>NUCLEOTIDE SEQUENCE [LARGE SCALE GENOMIC DNA]</scope>
    <source>
        <strain evidence="2">cv. AL8/78</strain>
    </source>
</reference>
<evidence type="ECO:0000313" key="1">
    <source>
        <dbReference type="EnsemblPlants" id="AET2Gv20769600.3"/>
    </source>
</evidence>
<sequence>MYATSVKAAHACTHLVRYSVRMVITLWAIWGAWRKAVYEDIYQSPLSTHIFIKSYLNDLEVLKKSRATTVQARMTRPTLWIQQPGYLAKLNVDAAIG</sequence>
<proteinExistence type="predicted"/>
<keyword evidence="2" id="KW-1185">Reference proteome</keyword>
<protein>
    <submittedName>
        <fullName evidence="1">Uncharacterized protein</fullName>
    </submittedName>
</protein>
<dbReference type="Proteomes" id="UP000015105">
    <property type="component" value="Chromosome 2D"/>
</dbReference>
<dbReference type="Gramene" id="AET2Gv20769600.3">
    <property type="protein sequence ID" value="AET2Gv20769600.3"/>
    <property type="gene ID" value="AET2Gv20769600"/>
</dbReference>
<reference evidence="2" key="1">
    <citation type="journal article" date="2014" name="Science">
        <title>Ancient hybridizations among the ancestral genomes of bread wheat.</title>
        <authorList>
            <consortium name="International Wheat Genome Sequencing Consortium,"/>
            <person name="Marcussen T."/>
            <person name="Sandve S.R."/>
            <person name="Heier L."/>
            <person name="Spannagl M."/>
            <person name="Pfeifer M."/>
            <person name="Jakobsen K.S."/>
            <person name="Wulff B.B."/>
            <person name="Steuernagel B."/>
            <person name="Mayer K.F."/>
            <person name="Olsen O.A."/>
        </authorList>
    </citation>
    <scope>NUCLEOTIDE SEQUENCE [LARGE SCALE GENOMIC DNA]</scope>
    <source>
        <strain evidence="2">cv. AL8/78</strain>
    </source>
</reference>
<organism evidence="1 2">
    <name type="scientific">Aegilops tauschii subsp. strangulata</name>
    <name type="common">Goatgrass</name>
    <dbReference type="NCBI Taxonomy" id="200361"/>
    <lineage>
        <taxon>Eukaryota</taxon>
        <taxon>Viridiplantae</taxon>
        <taxon>Streptophyta</taxon>
        <taxon>Embryophyta</taxon>
        <taxon>Tracheophyta</taxon>
        <taxon>Spermatophyta</taxon>
        <taxon>Magnoliopsida</taxon>
        <taxon>Liliopsida</taxon>
        <taxon>Poales</taxon>
        <taxon>Poaceae</taxon>
        <taxon>BOP clade</taxon>
        <taxon>Pooideae</taxon>
        <taxon>Triticodae</taxon>
        <taxon>Triticeae</taxon>
        <taxon>Triticinae</taxon>
        <taxon>Aegilops</taxon>
    </lineage>
</organism>
<dbReference type="AlphaFoldDB" id="A0A453C853"/>
<accession>A0A453C853</accession>
<reference evidence="1" key="4">
    <citation type="submission" date="2019-03" db="UniProtKB">
        <authorList>
            <consortium name="EnsemblPlants"/>
        </authorList>
    </citation>
    <scope>IDENTIFICATION</scope>
</reference>